<dbReference type="RefSeq" id="WP_256114840.1">
    <property type="nucleotide sequence ID" value="NZ_WHSB02000001.1"/>
</dbReference>
<dbReference type="InterPro" id="IPR009057">
    <property type="entry name" value="Homeodomain-like_sf"/>
</dbReference>
<dbReference type="InterPro" id="IPR035418">
    <property type="entry name" value="AraC-bd_2"/>
</dbReference>
<dbReference type="SMART" id="SM00342">
    <property type="entry name" value="HTH_ARAC"/>
    <property type="match status" value="1"/>
</dbReference>
<keyword evidence="3" id="KW-0804">Transcription</keyword>
<sequence length="319" mass="35404">MAAGAGRSVDDGLADWQQRVSAAYFPLVTEGRRGKNFRGRLDMWQLGLVSATRIDCDAVLYRRTAHHLREERESAFLISIPGSAEVTFHQSARQAQCRPGGFVIERSDAPYEYWHETPDVQWVAKIPRDSVRARIGSFEKFLGLSMDARSGIASYFLSSLSSAVTHADAMDETARALAGEHLIEVLCLALLAGERALDSSESAVRRAHLHRAETFIRKNLKNPGLSAGMVAEACGISLRYLQQLFEGTGFTASGYIRECRLVRSDEDLRRGADTITTIAYRWGFSDQAQFSRHYRARFGLTPSEARHGVAASSISQLMK</sequence>
<organism evidence="5 6">
    <name type="scientific">Shinella lacus</name>
    <dbReference type="NCBI Taxonomy" id="2654216"/>
    <lineage>
        <taxon>Bacteria</taxon>
        <taxon>Pseudomonadati</taxon>
        <taxon>Pseudomonadota</taxon>
        <taxon>Alphaproteobacteria</taxon>
        <taxon>Hyphomicrobiales</taxon>
        <taxon>Rhizobiaceae</taxon>
        <taxon>Shinella</taxon>
    </lineage>
</organism>
<evidence type="ECO:0000256" key="3">
    <source>
        <dbReference type="ARBA" id="ARBA00023163"/>
    </source>
</evidence>
<evidence type="ECO:0000259" key="4">
    <source>
        <dbReference type="PROSITE" id="PS01124"/>
    </source>
</evidence>
<dbReference type="InterPro" id="IPR018060">
    <property type="entry name" value="HTH_AraC"/>
</dbReference>
<dbReference type="PANTHER" id="PTHR46796:SF6">
    <property type="entry name" value="ARAC SUBFAMILY"/>
    <property type="match status" value="1"/>
</dbReference>
<keyword evidence="2" id="KW-0238">DNA-binding</keyword>
<dbReference type="Gene3D" id="1.10.10.60">
    <property type="entry name" value="Homeodomain-like"/>
    <property type="match status" value="1"/>
</dbReference>
<reference evidence="5" key="1">
    <citation type="submission" date="2021-07" db="EMBL/GenBank/DDBJ databases">
        <title>Shinella sp. nov., a novel member of the genus Shinella from water.</title>
        <authorList>
            <person name="Deng Y."/>
        </authorList>
    </citation>
    <scope>NUCLEOTIDE SEQUENCE</scope>
    <source>
        <strain evidence="5">CPCC 100929</strain>
    </source>
</reference>
<dbReference type="EMBL" id="WHSB02000001">
    <property type="protein sequence ID" value="MCQ4628766.1"/>
    <property type="molecule type" value="Genomic_DNA"/>
</dbReference>
<accession>A0ABT1R0V3</accession>
<dbReference type="Proteomes" id="UP000996601">
    <property type="component" value="Unassembled WGS sequence"/>
</dbReference>
<keyword evidence="1" id="KW-0805">Transcription regulation</keyword>
<protein>
    <submittedName>
        <fullName evidence="5">Helix-turn-helix domain-containing protein</fullName>
    </submittedName>
</protein>
<keyword evidence="6" id="KW-1185">Reference proteome</keyword>
<feature type="domain" description="HTH araC/xylS-type" evidence="4">
    <location>
        <begin position="210"/>
        <end position="308"/>
    </location>
</feature>
<gene>
    <name evidence="5" type="ORF">GB927_001885</name>
</gene>
<dbReference type="SUPFAM" id="SSF46689">
    <property type="entry name" value="Homeodomain-like"/>
    <property type="match status" value="1"/>
</dbReference>
<dbReference type="PROSITE" id="PS01124">
    <property type="entry name" value="HTH_ARAC_FAMILY_2"/>
    <property type="match status" value="1"/>
</dbReference>
<dbReference type="InterPro" id="IPR020449">
    <property type="entry name" value="Tscrpt_reg_AraC-type_HTH"/>
</dbReference>
<proteinExistence type="predicted"/>
<evidence type="ECO:0000313" key="5">
    <source>
        <dbReference type="EMBL" id="MCQ4628766.1"/>
    </source>
</evidence>
<evidence type="ECO:0000313" key="6">
    <source>
        <dbReference type="Proteomes" id="UP000996601"/>
    </source>
</evidence>
<dbReference type="PRINTS" id="PR00032">
    <property type="entry name" value="HTHARAC"/>
</dbReference>
<comment type="caution">
    <text evidence="5">The sequence shown here is derived from an EMBL/GenBank/DDBJ whole genome shotgun (WGS) entry which is preliminary data.</text>
</comment>
<dbReference type="InterPro" id="IPR050204">
    <property type="entry name" value="AraC_XylS_family_regulators"/>
</dbReference>
<name>A0ABT1R0V3_9HYPH</name>
<dbReference type="Pfam" id="PF14525">
    <property type="entry name" value="AraC_binding_2"/>
    <property type="match status" value="1"/>
</dbReference>
<dbReference type="PANTHER" id="PTHR46796">
    <property type="entry name" value="HTH-TYPE TRANSCRIPTIONAL ACTIVATOR RHAS-RELATED"/>
    <property type="match status" value="1"/>
</dbReference>
<dbReference type="Pfam" id="PF12833">
    <property type="entry name" value="HTH_18"/>
    <property type="match status" value="1"/>
</dbReference>
<evidence type="ECO:0000256" key="1">
    <source>
        <dbReference type="ARBA" id="ARBA00023015"/>
    </source>
</evidence>
<evidence type="ECO:0000256" key="2">
    <source>
        <dbReference type="ARBA" id="ARBA00023125"/>
    </source>
</evidence>